<dbReference type="SUPFAM" id="SSF56104">
    <property type="entry name" value="SAICAR synthase-like"/>
    <property type="match status" value="1"/>
</dbReference>
<protein>
    <recommendedName>
        <fullName evidence="4">Kinase</fullName>
        <ecNumber evidence="4">2.7.-.-</ecNumber>
    </recommendedName>
</protein>
<keyword evidence="3 4" id="KW-0418">Kinase</keyword>
<dbReference type="AlphaFoldDB" id="A0A7E4UQ24"/>
<dbReference type="PANTHER" id="PTHR12400">
    <property type="entry name" value="INOSITOL POLYPHOSPHATE KINASE"/>
    <property type="match status" value="1"/>
</dbReference>
<reference evidence="5" key="1">
    <citation type="journal article" date="2013" name="Genetics">
        <title>The draft genome and transcriptome of Panagrellus redivivus are shaped by the harsh demands of a free-living lifestyle.</title>
        <authorList>
            <person name="Srinivasan J."/>
            <person name="Dillman A.R."/>
            <person name="Macchietto M.G."/>
            <person name="Heikkinen L."/>
            <person name="Lakso M."/>
            <person name="Fracchia K.M."/>
            <person name="Antoshechkin I."/>
            <person name="Mortazavi A."/>
            <person name="Wong G."/>
            <person name="Sternberg P.W."/>
        </authorList>
    </citation>
    <scope>NUCLEOTIDE SEQUENCE [LARGE SCALE GENOMIC DNA]</scope>
    <source>
        <strain evidence="5">MT8872</strain>
    </source>
</reference>
<evidence type="ECO:0000313" key="5">
    <source>
        <dbReference type="Proteomes" id="UP000492821"/>
    </source>
</evidence>
<organism evidence="5 6">
    <name type="scientific">Panagrellus redivivus</name>
    <name type="common">Microworm</name>
    <dbReference type="NCBI Taxonomy" id="6233"/>
    <lineage>
        <taxon>Eukaryota</taxon>
        <taxon>Metazoa</taxon>
        <taxon>Ecdysozoa</taxon>
        <taxon>Nematoda</taxon>
        <taxon>Chromadorea</taxon>
        <taxon>Rhabditida</taxon>
        <taxon>Tylenchina</taxon>
        <taxon>Panagrolaimomorpha</taxon>
        <taxon>Panagrolaimoidea</taxon>
        <taxon>Panagrolaimidae</taxon>
        <taxon>Panagrellus</taxon>
    </lineage>
</organism>
<dbReference type="InterPro" id="IPR038286">
    <property type="entry name" value="IPK_sf"/>
</dbReference>
<comment type="similarity">
    <text evidence="1 4">Belongs to the inositol phosphokinase (IPK) family.</text>
</comment>
<evidence type="ECO:0000256" key="2">
    <source>
        <dbReference type="ARBA" id="ARBA00022679"/>
    </source>
</evidence>
<dbReference type="InterPro" id="IPR005522">
    <property type="entry name" value="IPK"/>
</dbReference>
<proteinExistence type="inferred from homology"/>
<evidence type="ECO:0000256" key="4">
    <source>
        <dbReference type="RuleBase" id="RU363090"/>
    </source>
</evidence>
<reference evidence="6" key="2">
    <citation type="submission" date="2020-10" db="UniProtKB">
        <authorList>
            <consortium name="WormBaseParasite"/>
        </authorList>
    </citation>
    <scope>IDENTIFICATION</scope>
</reference>
<dbReference type="GO" id="GO:0005737">
    <property type="term" value="C:cytoplasm"/>
    <property type="evidence" value="ECO:0007669"/>
    <property type="project" value="TreeGrafter"/>
</dbReference>
<dbReference type="Pfam" id="PF03770">
    <property type="entry name" value="IPK"/>
    <property type="match status" value="1"/>
</dbReference>
<sequence>MNTVSSARGNSVYRKDKNDEHHEMMLAMTRKLALIVEDPCCSSIEEPVAALKEQILCMRKLTTTSDDETFEDIFKNSLLKVSVDTMAITALPLDCWLKERLKKWVQLSGHEGTIVPATNQTLWKKQPNHNTIEARAYEEIMRDENLAGMTPKYFKEIEHKNESFIEIQDLLSDFPNVSTRAIMDIKIGKRTFLEDEVSNMKKRADLYRKMIDIDPNEPTEEEREEQAITKMRYMQFRERESSSASLGFRIEAAQHPSGKLQKSFKKVHTRDQVVETLKTFLGDRVDEASRELEERLRQIRAGVERSEFFRTHEVVGSSVLLIYDHEKAGAWMIDFAKSKTVDSQLSLDHRSDWQIGNHEDGYLVGLDNLIEILSECHS</sequence>
<name>A0A7E4UQ24_PANRE</name>
<dbReference type="GO" id="GO:0046854">
    <property type="term" value="P:phosphatidylinositol phosphate biosynthetic process"/>
    <property type="evidence" value="ECO:0007669"/>
    <property type="project" value="TreeGrafter"/>
</dbReference>
<accession>A0A7E4UQ24</accession>
<evidence type="ECO:0000256" key="3">
    <source>
        <dbReference type="ARBA" id="ARBA00022777"/>
    </source>
</evidence>
<keyword evidence="2 4" id="KW-0808">Transferase</keyword>
<dbReference type="GO" id="GO:0000828">
    <property type="term" value="F:inositol hexakisphosphate kinase activity"/>
    <property type="evidence" value="ECO:0007669"/>
    <property type="project" value="TreeGrafter"/>
</dbReference>
<dbReference type="Proteomes" id="UP000492821">
    <property type="component" value="Unassembled WGS sequence"/>
</dbReference>
<dbReference type="EC" id="2.7.-.-" evidence="4"/>
<dbReference type="Gene3D" id="3.30.470.160">
    <property type="entry name" value="Inositol polyphosphate kinase"/>
    <property type="match status" value="1"/>
</dbReference>
<dbReference type="PANTHER" id="PTHR12400:SF26">
    <property type="entry name" value="KINASE"/>
    <property type="match status" value="1"/>
</dbReference>
<dbReference type="GO" id="GO:0005634">
    <property type="term" value="C:nucleus"/>
    <property type="evidence" value="ECO:0007669"/>
    <property type="project" value="TreeGrafter"/>
</dbReference>
<evidence type="ECO:0000313" key="6">
    <source>
        <dbReference type="WBParaSite" id="Pan_g11105.t1"/>
    </source>
</evidence>
<dbReference type="WBParaSite" id="Pan_g11105.t1">
    <property type="protein sequence ID" value="Pan_g11105.t1"/>
    <property type="gene ID" value="Pan_g11105"/>
</dbReference>
<keyword evidence="5" id="KW-1185">Reference proteome</keyword>
<evidence type="ECO:0000256" key="1">
    <source>
        <dbReference type="ARBA" id="ARBA00007374"/>
    </source>
</evidence>
<dbReference type="GO" id="GO:0032958">
    <property type="term" value="P:inositol phosphate biosynthetic process"/>
    <property type="evidence" value="ECO:0007669"/>
    <property type="project" value="InterPro"/>
</dbReference>